<evidence type="ECO:0000313" key="5">
    <source>
        <dbReference type="EMBL" id="ADL35736.1"/>
    </source>
</evidence>
<dbReference type="SUPFAM" id="SSF50341">
    <property type="entry name" value="CheW-like"/>
    <property type="match status" value="1"/>
</dbReference>
<dbReference type="Proteomes" id="UP000001299">
    <property type="component" value="Chromosome 2"/>
</dbReference>
<dbReference type="PROSITE" id="PS50851">
    <property type="entry name" value="CHEW"/>
    <property type="match status" value="1"/>
</dbReference>
<dbReference type="GO" id="GO:0006935">
    <property type="term" value="P:chemotaxis"/>
    <property type="evidence" value="ECO:0007669"/>
    <property type="project" value="InterPro"/>
</dbReference>
<accession>E0S2V4</accession>
<dbReference type="KEGG" id="bpb:bpr_III047"/>
<evidence type="ECO:0000256" key="3">
    <source>
        <dbReference type="ARBA" id="ARBA00035100"/>
    </source>
</evidence>
<dbReference type="GO" id="GO:0004673">
    <property type="term" value="F:protein histidine kinase activity"/>
    <property type="evidence" value="ECO:0007669"/>
    <property type="project" value="UniProtKB-EC"/>
</dbReference>
<dbReference type="SMART" id="SM00260">
    <property type="entry name" value="CheW"/>
    <property type="match status" value="1"/>
</dbReference>
<proteinExistence type="predicted"/>
<dbReference type="HOGENOM" id="CLU_1773938_0_0_9"/>
<dbReference type="PANTHER" id="PTHR43395">
    <property type="entry name" value="SENSOR HISTIDINE KINASE CHEA"/>
    <property type="match status" value="1"/>
</dbReference>
<dbReference type="GO" id="GO:0007165">
    <property type="term" value="P:signal transduction"/>
    <property type="evidence" value="ECO:0007669"/>
    <property type="project" value="InterPro"/>
</dbReference>
<name>E0S2V4_BUTPB</name>
<reference evidence="5 6" key="1">
    <citation type="journal article" date="2010" name="PLoS ONE">
        <title>The glycobiome of the rumen bacterium Butyrivibrio proteoclasticus B316(T) highlights adaptation to a polysaccharide-rich environment.</title>
        <authorList>
            <person name="Kelly W.J."/>
            <person name="Leahy S.C."/>
            <person name="Altermann E."/>
            <person name="Yeoman C.J."/>
            <person name="Dunne J.C."/>
            <person name="Kong Z."/>
            <person name="Pacheco D.M."/>
            <person name="Li D."/>
            <person name="Noel S.J."/>
            <person name="Moon C.D."/>
            <person name="Cookson A.L."/>
            <person name="Attwood G.T."/>
        </authorList>
    </citation>
    <scope>NUCLEOTIDE SEQUENCE [LARGE SCALE GENOMIC DNA]</scope>
    <source>
        <strain evidence="6">ATCC 51982 / DSM 14932 / B316</strain>
    </source>
</reference>
<evidence type="ECO:0000313" key="6">
    <source>
        <dbReference type="Proteomes" id="UP000001299"/>
    </source>
</evidence>
<dbReference type="EMBL" id="CP001811">
    <property type="protein sequence ID" value="ADL35736.1"/>
    <property type="molecule type" value="Genomic_DNA"/>
</dbReference>
<evidence type="ECO:0000259" key="4">
    <source>
        <dbReference type="PROSITE" id="PS50851"/>
    </source>
</evidence>
<evidence type="ECO:0000256" key="2">
    <source>
        <dbReference type="ARBA" id="ARBA00012438"/>
    </source>
</evidence>
<dbReference type="InterPro" id="IPR002545">
    <property type="entry name" value="CheW-lke_dom"/>
</dbReference>
<sequence>METNQLAVINSTSDDNAQALIVGVQNETVAIPLSSVLAIENIQTSDISLVDREDVINHRGRVIPLVYLDKIFELEESSEEKESINVVVCTKDDVNVGLVVDKLFGQTEIESKSLGLLSDNEFFTGVSILPDVDDVALILNVESLVA</sequence>
<protein>
    <recommendedName>
        <fullName evidence="2">histidine kinase</fullName>
        <ecNumber evidence="2">2.7.13.3</ecNumber>
    </recommendedName>
</protein>
<dbReference type="InterPro" id="IPR051315">
    <property type="entry name" value="Bact_Chemotaxis_CheA"/>
</dbReference>
<dbReference type="AlphaFoldDB" id="E0S2V4"/>
<dbReference type="InterPro" id="IPR036061">
    <property type="entry name" value="CheW-like_dom_sf"/>
</dbReference>
<dbReference type="EC" id="2.7.13.3" evidence="2"/>
<comment type="function">
    <text evidence="3">Involved in the transmission of sensory signals from the chemoreceptors to the flagellar motors. CheA is autophosphorylated; it can transfer its phosphate group to either CheB or CheY.</text>
</comment>
<dbReference type="Gene3D" id="2.40.50.180">
    <property type="entry name" value="CheA-289, Domain 4"/>
    <property type="match status" value="1"/>
</dbReference>
<dbReference type="Pfam" id="PF01584">
    <property type="entry name" value="CheW"/>
    <property type="match status" value="1"/>
</dbReference>
<dbReference type="RefSeq" id="WP_013282388.1">
    <property type="nucleotide sequence ID" value="NC_014388.1"/>
</dbReference>
<dbReference type="STRING" id="515622.bpr_III047"/>
<dbReference type="PANTHER" id="PTHR43395:SF10">
    <property type="entry name" value="CHEMOTAXIS PROTEIN CHEA"/>
    <property type="match status" value="1"/>
</dbReference>
<comment type="catalytic activity">
    <reaction evidence="1">
        <text>ATP + protein L-histidine = ADP + protein N-phospho-L-histidine.</text>
        <dbReference type="EC" id="2.7.13.3"/>
    </reaction>
</comment>
<organism evidence="5 6">
    <name type="scientific">Butyrivibrio proteoclasticus (strain ATCC 51982 / DSM 14932 / B316)</name>
    <name type="common">Clostridium proteoclasticum</name>
    <dbReference type="NCBI Taxonomy" id="515622"/>
    <lineage>
        <taxon>Bacteria</taxon>
        <taxon>Bacillati</taxon>
        <taxon>Bacillota</taxon>
        <taxon>Clostridia</taxon>
        <taxon>Lachnospirales</taxon>
        <taxon>Lachnospiraceae</taxon>
        <taxon>Butyrivibrio</taxon>
    </lineage>
</organism>
<evidence type="ECO:0000256" key="1">
    <source>
        <dbReference type="ARBA" id="ARBA00000085"/>
    </source>
</evidence>
<keyword evidence="6" id="KW-1185">Reference proteome</keyword>
<gene>
    <name evidence="5" type="ordered locus">bpr_III047</name>
</gene>
<dbReference type="eggNOG" id="COG0643">
    <property type="taxonomic scope" value="Bacteria"/>
</dbReference>
<feature type="domain" description="CheW-like" evidence="4">
    <location>
        <begin position="16"/>
        <end position="146"/>
    </location>
</feature>